<accession>A0A101TX30</accession>
<protein>
    <recommendedName>
        <fullName evidence="11">DUF2029 domain-containing protein</fullName>
    </recommendedName>
</protein>
<dbReference type="AlphaFoldDB" id="A0A101TX30"/>
<organism evidence="9 10">
    <name type="scientific">Streptomyces caeruleatus</name>
    <dbReference type="NCBI Taxonomy" id="661399"/>
    <lineage>
        <taxon>Bacteria</taxon>
        <taxon>Bacillati</taxon>
        <taxon>Actinomycetota</taxon>
        <taxon>Actinomycetes</taxon>
        <taxon>Kitasatosporales</taxon>
        <taxon>Streptomycetaceae</taxon>
        <taxon>Streptomyces</taxon>
    </lineage>
</organism>
<evidence type="ECO:0000256" key="5">
    <source>
        <dbReference type="ARBA" id="ARBA00022989"/>
    </source>
</evidence>
<evidence type="ECO:0000256" key="4">
    <source>
        <dbReference type="ARBA" id="ARBA00022692"/>
    </source>
</evidence>
<gene>
    <name evidence="9" type="ORF">AQJ67_24895</name>
</gene>
<name>A0A101TX30_9ACTN</name>
<dbReference type="Pfam" id="PF09594">
    <property type="entry name" value="GT87"/>
    <property type="match status" value="1"/>
</dbReference>
<comment type="similarity">
    <text evidence="7">Belongs to the glycosyltransferase 87 family.</text>
</comment>
<evidence type="ECO:0000256" key="6">
    <source>
        <dbReference type="ARBA" id="ARBA00023136"/>
    </source>
</evidence>
<evidence type="ECO:0000256" key="2">
    <source>
        <dbReference type="ARBA" id="ARBA00022475"/>
    </source>
</evidence>
<keyword evidence="3" id="KW-0808">Transferase</keyword>
<reference evidence="9 10" key="1">
    <citation type="submission" date="2015-10" db="EMBL/GenBank/DDBJ databases">
        <title>Draft genome sequence of Streptomyces caeruleatus NRRL B-24802, type strain for the species Streptomyces caeruleatus.</title>
        <authorList>
            <person name="Ruckert C."/>
            <person name="Winkler A."/>
            <person name="Kalinowski J."/>
            <person name="Kampfer P."/>
            <person name="Glaeser S."/>
        </authorList>
    </citation>
    <scope>NUCLEOTIDE SEQUENCE [LARGE SCALE GENOMIC DNA]</scope>
    <source>
        <strain evidence="9 10">NRRL B-24802</strain>
    </source>
</reference>
<dbReference type="GO" id="GO:0005886">
    <property type="term" value="C:plasma membrane"/>
    <property type="evidence" value="ECO:0007669"/>
    <property type="project" value="UniProtKB-SubCell"/>
</dbReference>
<keyword evidence="5 8" id="KW-1133">Transmembrane helix</keyword>
<feature type="transmembrane region" description="Helical" evidence="8">
    <location>
        <begin position="243"/>
        <end position="263"/>
    </location>
</feature>
<feature type="transmembrane region" description="Helical" evidence="8">
    <location>
        <begin position="33"/>
        <end position="49"/>
    </location>
</feature>
<feature type="transmembrane region" description="Helical" evidence="8">
    <location>
        <begin position="305"/>
        <end position="325"/>
    </location>
</feature>
<dbReference type="InterPro" id="IPR018584">
    <property type="entry name" value="GT87"/>
</dbReference>
<dbReference type="STRING" id="661399.AQJ67_24895"/>
<keyword evidence="4 8" id="KW-0812">Transmembrane</keyword>
<feature type="transmembrane region" description="Helical" evidence="8">
    <location>
        <begin position="138"/>
        <end position="154"/>
    </location>
</feature>
<feature type="transmembrane region" description="Helical" evidence="8">
    <location>
        <begin position="166"/>
        <end position="199"/>
    </location>
</feature>
<proteinExistence type="inferred from homology"/>
<dbReference type="EMBL" id="LMWY01000029">
    <property type="protein sequence ID" value="KUO00132.1"/>
    <property type="molecule type" value="Genomic_DNA"/>
</dbReference>
<feature type="transmembrane region" description="Helical" evidence="8">
    <location>
        <begin position="61"/>
        <end position="82"/>
    </location>
</feature>
<comment type="caution">
    <text evidence="9">The sequence shown here is derived from an EMBL/GenBank/DDBJ whole genome shotgun (WGS) entry which is preliminary data.</text>
</comment>
<evidence type="ECO:0000256" key="1">
    <source>
        <dbReference type="ARBA" id="ARBA00004651"/>
    </source>
</evidence>
<feature type="transmembrane region" description="Helical" evidence="8">
    <location>
        <begin position="337"/>
        <end position="366"/>
    </location>
</feature>
<dbReference type="Proteomes" id="UP000053429">
    <property type="component" value="Unassembled WGS sequence"/>
</dbReference>
<evidence type="ECO:0000313" key="10">
    <source>
        <dbReference type="Proteomes" id="UP000053429"/>
    </source>
</evidence>
<evidence type="ECO:0008006" key="11">
    <source>
        <dbReference type="Google" id="ProtNLM"/>
    </source>
</evidence>
<sequence length="392" mass="39755">MGRRIPRDVLFWLGCAFFALSLALVTNLTPHRIWGACAAVGYAVAAELARRAPRPWSGRSAVAALLGSVVVPLVLMVAVGAAQSEVRVVEHSGGLLLGSGSPYVPHPVGVDDYNPYLPGMALFGLPHALFGGTPLADARVWFCAVFLVSMLVAARRSGRERASARAALLLAAFPAVALPLAVGGVDLPVIGLMCLGLALAGRGGSGTAAGLAMGAAAALKWTAWPLLPVGLVLLAVTAGRRAAVRAGVVAVLVAALAVVPVALADPHAFVEHVVLFPLGEGGVGSPAASPLPGHLLATYVPGGSALAMAALVAAAVGVAVSLAVRPPRTVVAAADRLALGLGLAMCLIPATRFGYLVYPIVLAAWFRRSELRTAARRVGLLVGVGRCGRGRG</sequence>
<evidence type="ECO:0000256" key="3">
    <source>
        <dbReference type="ARBA" id="ARBA00022679"/>
    </source>
</evidence>
<evidence type="ECO:0000256" key="8">
    <source>
        <dbReference type="SAM" id="Phobius"/>
    </source>
</evidence>
<keyword evidence="2" id="KW-1003">Cell membrane</keyword>
<evidence type="ECO:0000313" key="9">
    <source>
        <dbReference type="EMBL" id="KUO00132.1"/>
    </source>
</evidence>
<keyword evidence="10" id="KW-1185">Reference proteome</keyword>
<evidence type="ECO:0000256" key="7">
    <source>
        <dbReference type="ARBA" id="ARBA00024033"/>
    </source>
</evidence>
<keyword evidence="6 8" id="KW-0472">Membrane</keyword>
<feature type="transmembrane region" description="Helical" evidence="8">
    <location>
        <begin position="211"/>
        <end position="236"/>
    </location>
</feature>
<dbReference type="GO" id="GO:0016758">
    <property type="term" value="F:hexosyltransferase activity"/>
    <property type="evidence" value="ECO:0007669"/>
    <property type="project" value="InterPro"/>
</dbReference>
<comment type="subcellular location">
    <subcellularLocation>
        <location evidence="1">Cell membrane</location>
        <topology evidence="1">Multi-pass membrane protein</topology>
    </subcellularLocation>
</comment>